<evidence type="ECO:0000256" key="1">
    <source>
        <dbReference type="SAM" id="MobiDB-lite"/>
    </source>
</evidence>
<protein>
    <submittedName>
        <fullName evidence="2">Uncharacterized protein</fullName>
    </submittedName>
</protein>
<comment type="caution">
    <text evidence="2">The sequence shown here is derived from an EMBL/GenBank/DDBJ whole genome shotgun (WGS) entry which is preliminary data.</text>
</comment>
<name>A0ABP0BDF6_9PEZI</name>
<dbReference type="EMBL" id="CAWUHD010000023">
    <property type="protein sequence ID" value="CAK7217220.1"/>
    <property type="molecule type" value="Genomic_DNA"/>
</dbReference>
<evidence type="ECO:0000313" key="2">
    <source>
        <dbReference type="EMBL" id="CAK7217220.1"/>
    </source>
</evidence>
<feature type="compositionally biased region" description="Polar residues" evidence="1">
    <location>
        <begin position="417"/>
        <end position="431"/>
    </location>
</feature>
<gene>
    <name evidence="2" type="ORF">SEUCBS140593_003135</name>
</gene>
<organism evidence="2 3">
    <name type="scientific">Sporothrix eucalyptigena</name>
    <dbReference type="NCBI Taxonomy" id="1812306"/>
    <lineage>
        <taxon>Eukaryota</taxon>
        <taxon>Fungi</taxon>
        <taxon>Dikarya</taxon>
        <taxon>Ascomycota</taxon>
        <taxon>Pezizomycotina</taxon>
        <taxon>Sordariomycetes</taxon>
        <taxon>Sordariomycetidae</taxon>
        <taxon>Ophiostomatales</taxon>
        <taxon>Ophiostomataceae</taxon>
        <taxon>Sporothrix</taxon>
    </lineage>
</organism>
<proteinExistence type="predicted"/>
<accession>A0ABP0BDF6</accession>
<keyword evidence="3" id="KW-1185">Reference proteome</keyword>
<feature type="region of interest" description="Disordered" evidence="1">
    <location>
        <begin position="1"/>
        <end position="45"/>
    </location>
</feature>
<feature type="compositionally biased region" description="Low complexity" evidence="1">
    <location>
        <begin position="22"/>
        <end position="45"/>
    </location>
</feature>
<reference evidence="2 3" key="1">
    <citation type="submission" date="2024-01" db="EMBL/GenBank/DDBJ databases">
        <authorList>
            <person name="Allen C."/>
            <person name="Tagirdzhanova G."/>
        </authorList>
    </citation>
    <scope>NUCLEOTIDE SEQUENCE [LARGE SCALE GENOMIC DNA]</scope>
</reference>
<dbReference type="Proteomes" id="UP001642482">
    <property type="component" value="Unassembled WGS sequence"/>
</dbReference>
<feature type="region of interest" description="Disordered" evidence="1">
    <location>
        <begin position="409"/>
        <end position="451"/>
    </location>
</feature>
<evidence type="ECO:0000313" key="3">
    <source>
        <dbReference type="Proteomes" id="UP001642482"/>
    </source>
</evidence>
<feature type="region of interest" description="Disordered" evidence="1">
    <location>
        <begin position="245"/>
        <end position="324"/>
    </location>
</feature>
<feature type="region of interest" description="Disordered" evidence="1">
    <location>
        <begin position="126"/>
        <end position="146"/>
    </location>
</feature>
<sequence>MDPSQSFHDTDPDHASRYGKATMQPQQTQQVQQMQQMPSPHSQQQPGYIQWAAQPITAYQLVPMDYQHVYTHQHPTVFAFPPNMGMPPMTPVTPMSPTNGQYVASGDGSFSPIHRQISLTFQQASPIQGGYYNPSPPQYQYQSTPCQPQQPIQQQQYQQVSAAMPMMPSHTVNGSPEVPRSFHLSPIRRTSQSFAPSMAFVTPPPVPTRQQEKLDTFVDSPVASVPATLPRLAPRQTSMMLRRLNKPQPLALSTSHLRRTQQEEGYSGSPKAPRSSSMPVGRKPIGGGAIPPSVTSVSSDREYDGGDSSYSTSPLASEANAKIRRRMRTIPLAPRMSRHLRTTSPAVDNTVEEPPSPTPRHSKMSFREHVSAKKEEGSLEQFLQDHIYAIESNYTNENDENADDSTIARAGSARPGLSSSDEWYTTTDSNPVHSRHRHRVSGVRVDQDESGSGSGGFCNCGMQQCFGCGLFISRPETHTCMGVVSENDN</sequence>
<feature type="region of interest" description="Disordered" evidence="1">
    <location>
        <begin position="342"/>
        <end position="365"/>
    </location>
</feature>